<sequence length="371" mass="43381">MALFKYFRCGIYMDKALRYNELYFSANHELNDPNDLVSYYIFEDDESLWIKLFNLSKKTDVFKSININGFGENFIKDINSFFKDRKFFSDWSGLNNFFEKIDNKLDRFLTPYISDLPYEDVIEENPNNLSQKKILFKFMLKELLARGINLKFFSISFSADALNPIMWAHYADGFKGCVIIYEAKNNFIDISESLYSNEFFKIEILNVTYEDNNKNIPILTCAVGGNKSKSIQEKLAMKNSFWKYENEKRALICIEREPILLCTKDKVNDSPRELIFHHRPNEIIGIIFGPNLKEEIQRKIEYSLRHNKYHSKAGNFHCFRTELKSSGDIIIKSGTECIVKNSSDNSLSQASRILNAVELEKLTKELEIVKD</sequence>
<accession>A0ABV6CFU9</accession>
<dbReference type="EMBL" id="JBHLXE010000092">
    <property type="protein sequence ID" value="MFC0180118.1"/>
    <property type="molecule type" value="Genomic_DNA"/>
</dbReference>
<gene>
    <name evidence="1" type="ORF">ACFFIT_08500</name>
</gene>
<dbReference type="InterPro" id="IPR021352">
    <property type="entry name" value="DUF2971"/>
</dbReference>
<dbReference type="RefSeq" id="WP_385877235.1">
    <property type="nucleotide sequence ID" value="NZ_JBHLXE010000092.1"/>
</dbReference>
<organism evidence="1 2">
    <name type="scientific">Thorsellia kenyensis</name>
    <dbReference type="NCBI Taxonomy" id="1549888"/>
    <lineage>
        <taxon>Bacteria</taxon>
        <taxon>Pseudomonadati</taxon>
        <taxon>Pseudomonadota</taxon>
        <taxon>Gammaproteobacteria</taxon>
        <taxon>Enterobacterales</taxon>
        <taxon>Thorselliaceae</taxon>
        <taxon>Thorsellia</taxon>
    </lineage>
</organism>
<comment type="caution">
    <text evidence="1">The sequence shown here is derived from an EMBL/GenBank/DDBJ whole genome shotgun (WGS) entry which is preliminary data.</text>
</comment>
<evidence type="ECO:0000313" key="2">
    <source>
        <dbReference type="Proteomes" id="UP001589758"/>
    </source>
</evidence>
<dbReference type="Pfam" id="PF11185">
    <property type="entry name" value="DUF2971"/>
    <property type="match status" value="1"/>
</dbReference>
<name>A0ABV6CFU9_9GAMM</name>
<evidence type="ECO:0000313" key="1">
    <source>
        <dbReference type="EMBL" id="MFC0180118.1"/>
    </source>
</evidence>
<proteinExistence type="predicted"/>
<dbReference type="Proteomes" id="UP001589758">
    <property type="component" value="Unassembled WGS sequence"/>
</dbReference>
<reference evidence="1 2" key="1">
    <citation type="submission" date="2024-09" db="EMBL/GenBank/DDBJ databases">
        <authorList>
            <person name="Sun Q."/>
            <person name="Mori K."/>
        </authorList>
    </citation>
    <scope>NUCLEOTIDE SEQUENCE [LARGE SCALE GENOMIC DNA]</scope>
    <source>
        <strain evidence="1 2">CCM 8545</strain>
    </source>
</reference>
<protein>
    <submittedName>
        <fullName evidence="1">DUF2971 domain-containing protein</fullName>
    </submittedName>
</protein>
<keyword evidence="2" id="KW-1185">Reference proteome</keyword>